<name>A0A8T0W725_PANVG</name>
<proteinExistence type="predicted"/>
<feature type="compositionally biased region" description="Polar residues" evidence="1">
    <location>
        <begin position="114"/>
        <end position="126"/>
    </location>
</feature>
<dbReference type="Proteomes" id="UP000823388">
    <property type="component" value="Chromosome 2K"/>
</dbReference>
<feature type="compositionally biased region" description="Basic residues" evidence="1">
    <location>
        <begin position="217"/>
        <end position="226"/>
    </location>
</feature>
<feature type="compositionally biased region" description="Pro residues" evidence="1">
    <location>
        <begin position="170"/>
        <end position="185"/>
    </location>
</feature>
<dbReference type="AlphaFoldDB" id="A0A8T0W725"/>
<feature type="region of interest" description="Disordered" evidence="1">
    <location>
        <begin position="55"/>
        <end position="235"/>
    </location>
</feature>
<gene>
    <name evidence="2" type="ORF">PVAP13_2KG357664</name>
</gene>
<protein>
    <submittedName>
        <fullName evidence="2">Uncharacterized protein</fullName>
    </submittedName>
</protein>
<organism evidence="2 3">
    <name type="scientific">Panicum virgatum</name>
    <name type="common">Blackwell switchgrass</name>
    <dbReference type="NCBI Taxonomy" id="38727"/>
    <lineage>
        <taxon>Eukaryota</taxon>
        <taxon>Viridiplantae</taxon>
        <taxon>Streptophyta</taxon>
        <taxon>Embryophyta</taxon>
        <taxon>Tracheophyta</taxon>
        <taxon>Spermatophyta</taxon>
        <taxon>Magnoliopsida</taxon>
        <taxon>Liliopsida</taxon>
        <taxon>Poales</taxon>
        <taxon>Poaceae</taxon>
        <taxon>PACMAD clade</taxon>
        <taxon>Panicoideae</taxon>
        <taxon>Panicodae</taxon>
        <taxon>Paniceae</taxon>
        <taxon>Panicinae</taxon>
        <taxon>Panicum</taxon>
        <taxon>Panicum sect. Hiantes</taxon>
    </lineage>
</organism>
<dbReference type="EMBL" id="CM029039">
    <property type="protein sequence ID" value="KAG2640463.1"/>
    <property type="molecule type" value="Genomic_DNA"/>
</dbReference>
<sequence>MSSNHEKVLSLLLHPYCQIQRNGGGGWPGYAVAYPKRPTLEDRIGLRRVKLPLAARPSSHLSNRADGRSSKKKDTEGRRCLLTAPDSLTRGGPTSNRPAPSHERSRTAGKKTRLPSTPDSLSQSRRLASRERPWVSSARSRRRAVAQHSSCVAAPRAGRRRTDAGLPCRSPAPPRGRASMPPPQPAQFAAPSGISHRAPTGTSQRRPSTILGAQRKYPARKGKSRLRISDPLLNP</sequence>
<keyword evidence="3" id="KW-1185">Reference proteome</keyword>
<evidence type="ECO:0000313" key="2">
    <source>
        <dbReference type="EMBL" id="KAG2640463.1"/>
    </source>
</evidence>
<feature type="compositionally biased region" description="Basic and acidic residues" evidence="1">
    <location>
        <begin position="63"/>
        <end position="79"/>
    </location>
</feature>
<evidence type="ECO:0000313" key="3">
    <source>
        <dbReference type="Proteomes" id="UP000823388"/>
    </source>
</evidence>
<evidence type="ECO:0000256" key="1">
    <source>
        <dbReference type="SAM" id="MobiDB-lite"/>
    </source>
</evidence>
<reference evidence="2" key="1">
    <citation type="submission" date="2020-05" db="EMBL/GenBank/DDBJ databases">
        <title>WGS assembly of Panicum virgatum.</title>
        <authorList>
            <person name="Lovell J.T."/>
            <person name="Jenkins J."/>
            <person name="Shu S."/>
            <person name="Juenger T.E."/>
            <person name="Schmutz J."/>
        </authorList>
    </citation>
    <scope>NUCLEOTIDE SEQUENCE</scope>
    <source>
        <strain evidence="2">AP13</strain>
    </source>
</reference>
<accession>A0A8T0W725</accession>
<comment type="caution">
    <text evidence="2">The sequence shown here is derived from an EMBL/GenBank/DDBJ whole genome shotgun (WGS) entry which is preliminary data.</text>
</comment>